<proteinExistence type="predicted"/>
<keyword evidence="1" id="KW-1133">Transmembrane helix</keyword>
<dbReference type="EMBL" id="JAHQCR010000076">
    <property type="protein sequence ID" value="MBU9723394.1"/>
    <property type="molecule type" value="Genomic_DNA"/>
</dbReference>
<reference evidence="3 4" key="1">
    <citation type="submission" date="2021-06" db="EMBL/GenBank/DDBJ databases">
        <title>Bacillus sp. RD4P76, an endophyte from a halophyte.</title>
        <authorList>
            <person name="Sun J.-Q."/>
        </authorList>
    </citation>
    <scope>NUCLEOTIDE SEQUENCE [LARGE SCALE GENOMIC DNA]</scope>
    <source>
        <strain evidence="3 4">JCM 17098</strain>
    </source>
</reference>
<feature type="transmembrane region" description="Helical" evidence="1">
    <location>
        <begin position="27"/>
        <end position="59"/>
    </location>
</feature>
<keyword evidence="1" id="KW-0812">Transmembrane</keyword>
<comment type="caution">
    <text evidence="3">The sequence shown here is derived from an EMBL/GenBank/DDBJ whole genome shotgun (WGS) entry which is preliminary data.</text>
</comment>
<dbReference type="RefSeq" id="WP_088077042.1">
    <property type="nucleotide sequence ID" value="NZ_JAHQCR010000076.1"/>
</dbReference>
<keyword evidence="4" id="KW-1185">Reference proteome</keyword>
<feature type="domain" description="DUF4190" evidence="2">
    <location>
        <begin position="23"/>
        <end position="88"/>
    </location>
</feature>
<sequence>MINTTSGRNDRYTSTNNTYNSKATATLVLGVLSLLLSIFAFLGFPLAVIGLVVGVVSLLEIKKEPQPGKGFALLGILLCCLAFLYPIILLILTYPLFTTLSIA</sequence>
<keyword evidence="1" id="KW-0472">Membrane</keyword>
<accession>A0ABS6JXT4</accession>
<protein>
    <submittedName>
        <fullName evidence="3">DUF4190 domain-containing protein</fullName>
    </submittedName>
</protein>
<dbReference type="Pfam" id="PF13828">
    <property type="entry name" value="DUF4190"/>
    <property type="match status" value="1"/>
</dbReference>
<evidence type="ECO:0000259" key="2">
    <source>
        <dbReference type="Pfam" id="PF13828"/>
    </source>
</evidence>
<evidence type="ECO:0000256" key="1">
    <source>
        <dbReference type="SAM" id="Phobius"/>
    </source>
</evidence>
<organism evidence="3 4">
    <name type="scientific">Evansella alkalicola</name>
    <dbReference type="NCBI Taxonomy" id="745819"/>
    <lineage>
        <taxon>Bacteria</taxon>
        <taxon>Bacillati</taxon>
        <taxon>Bacillota</taxon>
        <taxon>Bacilli</taxon>
        <taxon>Bacillales</taxon>
        <taxon>Bacillaceae</taxon>
        <taxon>Evansella</taxon>
    </lineage>
</organism>
<evidence type="ECO:0000313" key="4">
    <source>
        <dbReference type="Proteomes" id="UP000790580"/>
    </source>
</evidence>
<dbReference type="Proteomes" id="UP000790580">
    <property type="component" value="Unassembled WGS sequence"/>
</dbReference>
<name>A0ABS6JXT4_9BACI</name>
<evidence type="ECO:0000313" key="3">
    <source>
        <dbReference type="EMBL" id="MBU9723394.1"/>
    </source>
</evidence>
<gene>
    <name evidence="3" type="ORF">KS407_18405</name>
</gene>
<dbReference type="InterPro" id="IPR025241">
    <property type="entry name" value="DUF4190"/>
</dbReference>
<feature type="transmembrane region" description="Helical" evidence="1">
    <location>
        <begin position="71"/>
        <end position="97"/>
    </location>
</feature>